<dbReference type="Pfam" id="PF08598">
    <property type="entry name" value="Sds3"/>
    <property type="match status" value="1"/>
</dbReference>
<keyword evidence="4" id="KW-0804">Transcription</keyword>
<feature type="region of interest" description="Disordered" evidence="6">
    <location>
        <begin position="202"/>
        <end position="246"/>
    </location>
</feature>
<sequence>MDMQEPSMQLLAEAAQIQEPLPGMVNDDSDRSSSLSEIDDNNDSEAEADVESTNELSPSQAFGDEEEDDTEAETERLEESPDKTRKQKKVLLSADNEVTSTNVTVLKQVSSAAHEDKDQEEGENISHLDIPTMASPISSPVSSANEASSPASPLSTSSKKRKRGQDTVSGPKRTARRSLNEPVITEIVTTKVNSVTIERKGAAVREGSADDFLEDKAPNSPTDNTIEELEDAPEVEAEGEQSNDDMEMDEIVPEADNNIYSKSEGDLSLRKEAAEKIINIEEQFAIFRDRMYGEAVANINAELASLESDEPSHPEYLAISAAITRQKEARVALARTRFALQVKNWQNRGSAEQTQCYSQYAQACRDIRDTALTRASDEWYHIQKSRRAFEDSIAVVSLASYKRTDLVAYQTAYSTEVSILSGIAKYVGFPAAPELPVATASEIEDDLKSLGTTEPVQQSQVSSSISQFLRQNLAAEKQFSKTTPWANAQHHAHGLHAGYSWSPARPSSPFTPAMQNNQGDMQVAIESASTIVGSHAQTPLSSEIAGSNAKSKAHQGVPNETPSRIIQNDRAQSSTQNNGYIGPRARIQGSAPLIDGPSDARILQEFSSPAGLPQELKMGMA</sequence>
<evidence type="ECO:0000256" key="3">
    <source>
        <dbReference type="ARBA" id="ARBA00023015"/>
    </source>
</evidence>
<evidence type="ECO:0000256" key="1">
    <source>
        <dbReference type="ARBA" id="ARBA00004123"/>
    </source>
</evidence>
<evidence type="ECO:0000313" key="8">
    <source>
        <dbReference type="Proteomes" id="UP000664169"/>
    </source>
</evidence>
<accession>A0A8H3IC71</accession>
<feature type="compositionally biased region" description="Polar residues" evidence="6">
    <location>
        <begin position="558"/>
        <end position="579"/>
    </location>
</feature>
<reference evidence="7" key="1">
    <citation type="submission" date="2021-03" db="EMBL/GenBank/DDBJ databases">
        <authorList>
            <person name="Tagirdzhanova G."/>
        </authorList>
    </citation>
    <scope>NUCLEOTIDE SEQUENCE</scope>
</reference>
<keyword evidence="2" id="KW-0678">Repressor</keyword>
<keyword evidence="8" id="KW-1185">Reference proteome</keyword>
<feature type="compositionally biased region" description="Acidic residues" evidence="6">
    <location>
        <begin position="63"/>
        <end position="72"/>
    </location>
</feature>
<dbReference type="AlphaFoldDB" id="A0A8H3IC71"/>
<dbReference type="GO" id="GO:0005654">
    <property type="term" value="C:nucleoplasm"/>
    <property type="evidence" value="ECO:0007669"/>
    <property type="project" value="UniProtKB-ARBA"/>
</dbReference>
<feature type="region of interest" description="Disordered" evidence="6">
    <location>
        <begin position="534"/>
        <end position="591"/>
    </location>
</feature>
<feature type="compositionally biased region" description="Polar residues" evidence="6">
    <location>
        <begin position="534"/>
        <end position="550"/>
    </location>
</feature>
<gene>
    <name evidence="7" type="ORF">GOMPHAMPRED_002644</name>
</gene>
<dbReference type="OrthoDB" id="20886at2759"/>
<evidence type="ECO:0000256" key="5">
    <source>
        <dbReference type="ARBA" id="ARBA00023242"/>
    </source>
</evidence>
<feature type="compositionally biased region" description="Basic and acidic residues" evidence="6">
    <location>
        <begin position="73"/>
        <end position="84"/>
    </location>
</feature>
<feature type="region of interest" description="Disordered" evidence="6">
    <location>
        <begin position="1"/>
        <end position="183"/>
    </location>
</feature>
<evidence type="ECO:0000256" key="2">
    <source>
        <dbReference type="ARBA" id="ARBA00022491"/>
    </source>
</evidence>
<comment type="subcellular location">
    <subcellularLocation>
        <location evidence="1">Nucleus</location>
    </subcellularLocation>
</comment>
<evidence type="ECO:0000313" key="7">
    <source>
        <dbReference type="EMBL" id="CAF9922687.1"/>
    </source>
</evidence>
<evidence type="ECO:0000256" key="4">
    <source>
        <dbReference type="ARBA" id="ARBA00023163"/>
    </source>
</evidence>
<protein>
    <submittedName>
        <fullName evidence="7">Uncharacterized protein</fullName>
    </submittedName>
</protein>
<dbReference type="EMBL" id="CAJPDQ010000018">
    <property type="protein sequence ID" value="CAF9922687.1"/>
    <property type="molecule type" value="Genomic_DNA"/>
</dbReference>
<feature type="compositionally biased region" description="Acidic residues" evidence="6">
    <location>
        <begin position="37"/>
        <end position="52"/>
    </location>
</feature>
<dbReference type="InterPro" id="IPR013907">
    <property type="entry name" value="Sds3"/>
</dbReference>
<proteinExistence type="predicted"/>
<name>A0A8H3IC71_9LECA</name>
<evidence type="ECO:0000256" key="6">
    <source>
        <dbReference type="SAM" id="MobiDB-lite"/>
    </source>
</evidence>
<organism evidence="7 8">
    <name type="scientific">Gomphillus americanus</name>
    <dbReference type="NCBI Taxonomy" id="1940652"/>
    <lineage>
        <taxon>Eukaryota</taxon>
        <taxon>Fungi</taxon>
        <taxon>Dikarya</taxon>
        <taxon>Ascomycota</taxon>
        <taxon>Pezizomycotina</taxon>
        <taxon>Lecanoromycetes</taxon>
        <taxon>OSLEUM clade</taxon>
        <taxon>Ostropomycetidae</taxon>
        <taxon>Ostropales</taxon>
        <taxon>Graphidaceae</taxon>
        <taxon>Gomphilloideae</taxon>
        <taxon>Gomphillus</taxon>
    </lineage>
</organism>
<dbReference type="SMART" id="SM01401">
    <property type="entry name" value="Sds3"/>
    <property type="match status" value="1"/>
</dbReference>
<dbReference type="PANTHER" id="PTHR21964">
    <property type="entry name" value="BREAST CANCER METASTASIS-SUPPRESSOR 1"/>
    <property type="match status" value="1"/>
</dbReference>
<feature type="compositionally biased region" description="Low complexity" evidence="6">
    <location>
        <begin position="138"/>
        <end position="157"/>
    </location>
</feature>
<feature type="compositionally biased region" description="Polar residues" evidence="6">
    <location>
        <begin position="96"/>
        <end position="111"/>
    </location>
</feature>
<dbReference type="GO" id="GO:0010468">
    <property type="term" value="P:regulation of gene expression"/>
    <property type="evidence" value="ECO:0007669"/>
    <property type="project" value="UniProtKB-ARBA"/>
</dbReference>
<keyword evidence="3" id="KW-0805">Transcription regulation</keyword>
<keyword evidence="5" id="KW-0539">Nucleus</keyword>
<feature type="compositionally biased region" description="Acidic residues" evidence="6">
    <location>
        <begin position="225"/>
        <end position="246"/>
    </location>
</feature>
<comment type="caution">
    <text evidence="7">The sequence shown here is derived from an EMBL/GenBank/DDBJ whole genome shotgun (WGS) entry which is preliminary data.</text>
</comment>
<dbReference type="Proteomes" id="UP000664169">
    <property type="component" value="Unassembled WGS sequence"/>
</dbReference>